<dbReference type="InterPro" id="IPR001789">
    <property type="entry name" value="Sig_transdc_resp-reg_receiver"/>
</dbReference>
<dbReference type="Proteomes" id="UP000434052">
    <property type="component" value="Unassembled WGS sequence"/>
</dbReference>
<dbReference type="GO" id="GO:0004673">
    <property type="term" value="F:protein histidine kinase activity"/>
    <property type="evidence" value="ECO:0007669"/>
    <property type="project" value="UniProtKB-EC"/>
</dbReference>
<sequence length="150" mass="15784">MALATYALPAPDKGTARVLLSISATGPGIEDASFETLFDSFTQAHARFTRSHQGAGPGLAILKQLVTPMGGTTAVESEPGKGTTLHIGMTFSVVEEDALDRGTASQPIMNPGREGLRVLLVDDYMISQFSIEVILKKRGHSVATAINGKS</sequence>
<feature type="domain" description="Histidine kinase" evidence="6">
    <location>
        <begin position="1"/>
        <end position="93"/>
    </location>
</feature>
<dbReference type="PROSITE" id="PS50109">
    <property type="entry name" value="HIS_KIN"/>
    <property type="match status" value="1"/>
</dbReference>
<evidence type="ECO:0000256" key="5">
    <source>
        <dbReference type="PROSITE-ProRule" id="PRU00169"/>
    </source>
</evidence>
<dbReference type="InterPro" id="IPR011006">
    <property type="entry name" value="CheY-like_superfamily"/>
</dbReference>
<dbReference type="Gene3D" id="3.30.565.10">
    <property type="entry name" value="Histidine kinase-like ATPase, C-terminal domain"/>
    <property type="match status" value="1"/>
</dbReference>
<dbReference type="InterPro" id="IPR003594">
    <property type="entry name" value="HATPase_dom"/>
</dbReference>
<dbReference type="PRINTS" id="PR00344">
    <property type="entry name" value="BCTRLSENSOR"/>
</dbReference>
<keyword evidence="4" id="KW-0902">Two-component regulatory system</keyword>
<evidence type="ECO:0000256" key="4">
    <source>
        <dbReference type="ARBA" id="ARBA00023012"/>
    </source>
</evidence>
<dbReference type="EC" id="2.7.13.3" evidence="2"/>
<evidence type="ECO:0000259" key="7">
    <source>
        <dbReference type="PROSITE" id="PS50110"/>
    </source>
</evidence>
<dbReference type="InterPro" id="IPR036890">
    <property type="entry name" value="HATPase_C_sf"/>
</dbReference>
<evidence type="ECO:0000313" key="9">
    <source>
        <dbReference type="Proteomes" id="UP000434052"/>
    </source>
</evidence>
<evidence type="ECO:0000313" key="8">
    <source>
        <dbReference type="EMBL" id="TVM26708.1"/>
    </source>
</evidence>
<dbReference type="InterPro" id="IPR004358">
    <property type="entry name" value="Sig_transdc_His_kin-like_C"/>
</dbReference>
<name>A0A6P1ZB34_9BACT</name>
<evidence type="ECO:0000259" key="6">
    <source>
        <dbReference type="PROSITE" id="PS50109"/>
    </source>
</evidence>
<comment type="caution">
    <text evidence="8">The sequence shown here is derived from an EMBL/GenBank/DDBJ whole genome shotgun (WGS) entry which is preliminary data.</text>
</comment>
<comment type="catalytic activity">
    <reaction evidence="1">
        <text>ATP + protein L-histidine = ADP + protein N-phospho-L-histidine.</text>
        <dbReference type="EC" id="2.7.13.3"/>
    </reaction>
</comment>
<dbReference type="Pfam" id="PF02518">
    <property type="entry name" value="HATPase_c"/>
    <property type="match status" value="1"/>
</dbReference>
<reference evidence="8 9" key="1">
    <citation type="submission" date="2018-06" db="EMBL/GenBank/DDBJ databases">
        <title>Complete genome of Desulfovibrio marinus P48SEP.</title>
        <authorList>
            <person name="Crispim J.S."/>
            <person name="Vidigal P.M.P."/>
            <person name="Silva L.C.F."/>
            <person name="Araujo L.C."/>
            <person name="Laguardia C.N."/>
            <person name="Dias R.S."/>
            <person name="Sousa M.P."/>
            <person name="Paula S.O."/>
            <person name="Silva C."/>
        </authorList>
    </citation>
    <scope>NUCLEOTIDE SEQUENCE [LARGE SCALE GENOMIC DNA]</scope>
    <source>
        <strain evidence="8 9">P48SEP</strain>
    </source>
</reference>
<organism evidence="8 9">
    <name type="scientific">Oceanidesulfovibrio marinus</name>
    <dbReference type="NCBI Taxonomy" id="370038"/>
    <lineage>
        <taxon>Bacteria</taxon>
        <taxon>Pseudomonadati</taxon>
        <taxon>Thermodesulfobacteriota</taxon>
        <taxon>Desulfovibrionia</taxon>
        <taxon>Desulfovibrionales</taxon>
        <taxon>Desulfovibrionaceae</taxon>
        <taxon>Oceanidesulfovibrio</taxon>
    </lineage>
</organism>
<protein>
    <recommendedName>
        <fullName evidence="2">histidine kinase</fullName>
        <ecNumber evidence="2">2.7.13.3</ecNumber>
    </recommendedName>
</protein>
<evidence type="ECO:0000256" key="1">
    <source>
        <dbReference type="ARBA" id="ARBA00000085"/>
    </source>
</evidence>
<dbReference type="PANTHER" id="PTHR45339:SF1">
    <property type="entry name" value="HYBRID SIGNAL TRANSDUCTION HISTIDINE KINASE J"/>
    <property type="match status" value="1"/>
</dbReference>
<gene>
    <name evidence="8" type="ORF">DQK91_22830</name>
</gene>
<dbReference type="SUPFAM" id="SSF55874">
    <property type="entry name" value="ATPase domain of HSP90 chaperone/DNA topoisomerase II/histidine kinase"/>
    <property type="match status" value="1"/>
</dbReference>
<dbReference type="AlphaFoldDB" id="A0A6P1ZB34"/>
<feature type="domain" description="Response regulatory" evidence="7">
    <location>
        <begin position="117"/>
        <end position="150"/>
    </location>
</feature>
<evidence type="ECO:0000256" key="2">
    <source>
        <dbReference type="ARBA" id="ARBA00012438"/>
    </source>
</evidence>
<comment type="caution">
    <text evidence="5">Lacks conserved residue(s) required for the propagation of feature annotation.</text>
</comment>
<accession>A0A6P1ZB34</accession>
<dbReference type="EMBL" id="QMIF01000216">
    <property type="protein sequence ID" value="TVM26708.1"/>
    <property type="molecule type" value="Genomic_DNA"/>
</dbReference>
<dbReference type="PROSITE" id="PS50110">
    <property type="entry name" value="RESPONSE_REGULATORY"/>
    <property type="match status" value="1"/>
</dbReference>
<keyword evidence="3" id="KW-0597">Phosphoprotein</keyword>
<dbReference type="SUPFAM" id="SSF52172">
    <property type="entry name" value="CheY-like"/>
    <property type="match status" value="1"/>
</dbReference>
<evidence type="ECO:0000256" key="3">
    <source>
        <dbReference type="ARBA" id="ARBA00022553"/>
    </source>
</evidence>
<dbReference type="InterPro" id="IPR005467">
    <property type="entry name" value="His_kinase_dom"/>
</dbReference>
<dbReference type="GO" id="GO:0000160">
    <property type="term" value="P:phosphorelay signal transduction system"/>
    <property type="evidence" value="ECO:0007669"/>
    <property type="project" value="UniProtKB-KW"/>
</dbReference>
<proteinExistence type="predicted"/>
<feature type="non-terminal residue" evidence="8">
    <location>
        <position position="150"/>
    </location>
</feature>
<dbReference type="Gene3D" id="3.40.50.2300">
    <property type="match status" value="1"/>
</dbReference>
<dbReference type="PANTHER" id="PTHR45339">
    <property type="entry name" value="HYBRID SIGNAL TRANSDUCTION HISTIDINE KINASE J"/>
    <property type="match status" value="1"/>
</dbReference>